<keyword evidence="3" id="KW-0812">Transmembrane</keyword>
<comment type="caution">
    <text evidence="4">The sequence shown here is derived from an EMBL/GenBank/DDBJ whole genome shotgun (WGS) entry which is preliminary data.</text>
</comment>
<feature type="transmembrane region" description="Helical" evidence="3">
    <location>
        <begin position="21"/>
        <end position="46"/>
    </location>
</feature>
<keyword evidence="3" id="KW-0472">Membrane</keyword>
<gene>
    <name evidence="4" type="ORF">SE17_09275</name>
</gene>
<dbReference type="EMBL" id="LJCR01000243">
    <property type="protein sequence ID" value="KPV53503.1"/>
    <property type="molecule type" value="Genomic_DNA"/>
</dbReference>
<feature type="transmembrane region" description="Helical" evidence="3">
    <location>
        <begin position="169"/>
        <end position="191"/>
    </location>
</feature>
<dbReference type="Gene3D" id="1.20.120.1760">
    <property type="match status" value="1"/>
</dbReference>
<evidence type="ECO:0000313" key="4">
    <source>
        <dbReference type="EMBL" id="KPV53503.1"/>
    </source>
</evidence>
<dbReference type="GO" id="GO:0016020">
    <property type="term" value="C:membrane"/>
    <property type="evidence" value="ECO:0007669"/>
    <property type="project" value="InterPro"/>
</dbReference>
<dbReference type="Proteomes" id="UP000050509">
    <property type="component" value="Unassembled WGS sequence"/>
</dbReference>
<evidence type="ECO:0000256" key="1">
    <source>
        <dbReference type="ARBA" id="ARBA00022679"/>
    </source>
</evidence>
<feature type="transmembrane region" description="Helical" evidence="3">
    <location>
        <begin position="52"/>
        <end position="73"/>
    </location>
</feature>
<evidence type="ECO:0000313" key="5">
    <source>
        <dbReference type="Proteomes" id="UP000050509"/>
    </source>
</evidence>
<evidence type="ECO:0000256" key="2">
    <source>
        <dbReference type="RuleBase" id="RU003750"/>
    </source>
</evidence>
<dbReference type="InterPro" id="IPR048254">
    <property type="entry name" value="CDP_ALCOHOL_P_TRANSF_CS"/>
</dbReference>
<reference evidence="4 5" key="1">
    <citation type="submission" date="2015-09" db="EMBL/GenBank/DDBJ databases">
        <title>Draft genome sequence of Kouleothrix aurantiaca JCM 19913.</title>
        <authorList>
            <person name="Hemp J."/>
        </authorList>
    </citation>
    <scope>NUCLEOTIDE SEQUENCE [LARGE SCALE GENOMIC DNA]</scope>
    <source>
        <strain evidence="4 5">COM-B</strain>
    </source>
</reference>
<accession>A0A0P9FK19</accession>
<dbReference type="GO" id="GO:0008654">
    <property type="term" value="P:phospholipid biosynthetic process"/>
    <property type="evidence" value="ECO:0007669"/>
    <property type="project" value="InterPro"/>
</dbReference>
<dbReference type="AlphaFoldDB" id="A0A0P9FK19"/>
<dbReference type="PATRIC" id="fig|186479.3.peg.4871"/>
<keyword evidence="3" id="KW-1133">Transmembrane helix</keyword>
<proteinExistence type="inferred from homology"/>
<organism evidence="4 5">
    <name type="scientific">Kouleothrix aurantiaca</name>
    <dbReference type="NCBI Taxonomy" id="186479"/>
    <lineage>
        <taxon>Bacteria</taxon>
        <taxon>Bacillati</taxon>
        <taxon>Chloroflexota</taxon>
        <taxon>Chloroflexia</taxon>
        <taxon>Chloroflexales</taxon>
        <taxon>Roseiflexineae</taxon>
        <taxon>Roseiflexaceae</taxon>
        <taxon>Kouleothrix</taxon>
    </lineage>
</organism>
<feature type="transmembrane region" description="Helical" evidence="3">
    <location>
        <begin position="94"/>
        <end position="119"/>
    </location>
</feature>
<keyword evidence="5" id="KW-1185">Reference proteome</keyword>
<sequence>MKPTLTRFRKGYEQFTIPLGALCTRVGITADMLTMLSLCLGGAAAFAISRRAFLLGVVLILLMTAADVLDGATARAGGTSSPAGMLFDHVVDRYAEFFILLGIMLSGAASSGWTMFALFGMVMASYVRARAEASGKIESCDVGFAGRPEKITMLCVGLFLQPFFPQLRLLQWAVIVVGVFSHITAVQRLLYARRVILGDQGRPRFRKGQGVI</sequence>
<keyword evidence="1 2" id="KW-0808">Transferase</keyword>
<comment type="similarity">
    <text evidence="2">Belongs to the CDP-alcohol phosphatidyltransferase class-I family.</text>
</comment>
<dbReference type="Pfam" id="PF01066">
    <property type="entry name" value="CDP-OH_P_transf"/>
    <property type="match status" value="1"/>
</dbReference>
<dbReference type="PROSITE" id="PS00379">
    <property type="entry name" value="CDP_ALCOHOL_P_TRANSF"/>
    <property type="match status" value="1"/>
</dbReference>
<evidence type="ECO:0000256" key="3">
    <source>
        <dbReference type="SAM" id="Phobius"/>
    </source>
</evidence>
<protein>
    <submittedName>
        <fullName evidence="4">CDP-alcohol phosphatidyltransferase</fullName>
    </submittedName>
</protein>
<dbReference type="InterPro" id="IPR043130">
    <property type="entry name" value="CDP-OH_PTrfase_TM_dom"/>
</dbReference>
<dbReference type="InterPro" id="IPR000462">
    <property type="entry name" value="CDP-OH_P_trans"/>
</dbReference>
<dbReference type="GO" id="GO:0016780">
    <property type="term" value="F:phosphotransferase activity, for other substituted phosphate groups"/>
    <property type="evidence" value="ECO:0007669"/>
    <property type="project" value="InterPro"/>
</dbReference>
<name>A0A0P9FK19_9CHLR</name>